<keyword evidence="13" id="KW-1208">Phospholipid metabolism</keyword>
<feature type="transmembrane region" description="Helical" evidence="16">
    <location>
        <begin position="72"/>
        <end position="90"/>
    </location>
</feature>
<dbReference type="Pfam" id="PF01066">
    <property type="entry name" value="CDP-OH_P_transf"/>
    <property type="match status" value="1"/>
</dbReference>
<comment type="caution">
    <text evidence="17">The sequence shown here is derived from an EMBL/GenBank/DDBJ whole genome shotgun (WGS) entry which is preliminary data.</text>
</comment>
<keyword evidence="12" id="KW-0594">Phospholipid biosynthesis</keyword>
<evidence type="ECO:0000256" key="15">
    <source>
        <dbReference type="RuleBase" id="RU003750"/>
    </source>
</evidence>
<dbReference type="PANTHER" id="PTHR14269:SF61">
    <property type="entry name" value="CDP-DIACYLGLYCEROL--SERINE O-PHOSPHATIDYLTRANSFERASE"/>
    <property type="match status" value="1"/>
</dbReference>
<evidence type="ECO:0000256" key="14">
    <source>
        <dbReference type="ARBA" id="ARBA00032361"/>
    </source>
</evidence>
<dbReference type="InterPro" id="IPR000462">
    <property type="entry name" value="CDP-OH_P_trans"/>
</dbReference>
<evidence type="ECO:0000256" key="9">
    <source>
        <dbReference type="ARBA" id="ARBA00022989"/>
    </source>
</evidence>
<protein>
    <recommendedName>
        <fullName evidence="5">CDP-diacylglycerol--serine O-phosphatidyltransferase</fullName>
        <ecNumber evidence="4">2.7.8.8</ecNumber>
    </recommendedName>
    <alternativeName>
        <fullName evidence="14">Phosphatidylserine synthase</fullName>
    </alternativeName>
</protein>
<evidence type="ECO:0000313" key="17">
    <source>
        <dbReference type="EMBL" id="MDO2409073.1"/>
    </source>
</evidence>
<dbReference type="Gene3D" id="1.20.120.1760">
    <property type="match status" value="1"/>
</dbReference>
<feature type="transmembrane region" description="Helical" evidence="16">
    <location>
        <begin position="7"/>
        <end position="29"/>
    </location>
</feature>
<evidence type="ECO:0000256" key="16">
    <source>
        <dbReference type="SAM" id="Phobius"/>
    </source>
</evidence>
<evidence type="ECO:0000256" key="2">
    <source>
        <dbReference type="ARBA" id="ARBA00004127"/>
    </source>
</evidence>
<keyword evidence="18" id="KW-1185">Reference proteome</keyword>
<gene>
    <name evidence="17" type="primary">pssA</name>
    <name evidence="17" type="ORF">Q2362_03025</name>
</gene>
<comment type="catalytic activity">
    <reaction evidence="1">
        <text>a CDP-1,2-diacyl-sn-glycerol + L-serine = a 1,2-diacyl-sn-glycero-3-phospho-L-serine + CMP + H(+)</text>
        <dbReference type="Rhea" id="RHEA:16913"/>
        <dbReference type="ChEBI" id="CHEBI:15378"/>
        <dbReference type="ChEBI" id="CHEBI:33384"/>
        <dbReference type="ChEBI" id="CHEBI:57262"/>
        <dbReference type="ChEBI" id="CHEBI:58332"/>
        <dbReference type="ChEBI" id="CHEBI:60377"/>
        <dbReference type="EC" id="2.7.8.8"/>
    </reaction>
</comment>
<evidence type="ECO:0000256" key="11">
    <source>
        <dbReference type="ARBA" id="ARBA00023136"/>
    </source>
</evidence>
<feature type="transmembrane region" description="Helical" evidence="16">
    <location>
        <begin position="189"/>
        <end position="207"/>
    </location>
</feature>
<evidence type="ECO:0000256" key="8">
    <source>
        <dbReference type="ARBA" id="ARBA00022692"/>
    </source>
</evidence>
<evidence type="ECO:0000256" key="13">
    <source>
        <dbReference type="ARBA" id="ARBA00023264"/>
    </source>
</evidence>
<keyword evidence="9 16" id="KW-1133">Transmembrane helix</keyword>
<dbReference type="EC" id="2.7.8.8" evidence="4"/>
<evidence type="ECO:0000256" key="7">
    <source>
        <dbReference type="ARBA" id="ARBA00022679"/>
    </source>
</evidence>
<feature type="transmembrane region" description="Helical" evidence="16">
    <location>
        <begin position="158"/>
        <end position="177"/>
    </location>
</feature>
<organism evidence="17 18">
    <name type="scientific">Campylobacter magnus</name>
    <dbReference type="NCBI Taxonomy" id="3026462"/>
    <lineage>
        <taxon>Bacteria</taxon>
        <taxon>Pseudomonadati</taxon>
        <taxon>Campylobacterota</taxon>
        <taxon>Epsilonproteobacteria</taxon>
        <taxon>Campylobacterales</taxon>
        <taxon>Campylobacteraceae</taxon>
        <taxon>Campylobacter</taxon>
    </lineage>
</organism>
<comment type="subcellular location">
    <subcellularLocation>
        <location evidence="2">Endomembrane system</location>
        <topology evidence="2">Multi-pass membrane protein</topology>
    </subcellularLocation>
</comment>
<dbReference type="InterPro" id="IPR050324">
    <property type="entry name" value="CDP-alcohol_PTase-I"/>
</dbReference>
<evidence type="ECO:0000256" key="5">
    <source>
        <dbReference type="ARBA" id="ARBA00017171"/>
    </source>
</evidence>
<dbReference type="PROSITE" id="PS00379">
    <property type="entry name" value="CDP_ALCOHOL_P_TRANSF"/>
    <property type="match status" value="1"/>
</dbReference>
<evidence type="ECO:0000256" key="1">
    <source>
        <dbReference type="ARBA" id="ARBA00000287"/>
    </source>
</evidence>
<dbReference type="PANTHER" id="PTHR14269">
    <property type="entry name" value="CDP-DIACYLGLYCEROL--GLYCEROL-3-PHOSPHATE 3-PHOSPHATIDYLTRANSFERASE-RELATED"/>
    <property type="match status" value="1"/>
</dbReference>
<accession>A0ABT8T7V8</accession>
<sequence>MNEKLKLIYILPNLFTAASIFLGVLSMLSSIKGDFSLAIIYIVLSLVFDGLDGRVARLTNTTSKFGVEFDSLADIVAFGVAPAMLFYFSVGQNFGRFGVLITALFVIFGGVRLARFNVMSGASEPNVFIGLPIPTAAVLLALWIGLWDKYEIFKGYEYVLLGAAAVFSVLMVSNVRFPSFKKINYERANFIRFLIALLLILSLIYIYPLEASAICLSLYVLYGIVRGVWARFFAKHINLKESKAC</sequence>
<feature type="transmembrane region" description="Helical" evidence="16">
    <location>
        <begin position="213"/>
        <end position="234"/>
    </location>
</feature>
<evidence type="ECO:0000256" key="3">
    <source>
        <dbReference type="ARBA" id="ARBA00010441"/>
    </source>
</evidence>
<evidence type="ECO:0000313" key="18">
    <source>
        <dbReference type="Proteomes" id="UP001171111"/>
    </source>
</evidence>
<evidence type="ECO:0000256" key="6">
    <source>
        <dbReference type="ARBA" id="ARBA00022516"/>
    </source>
</evidence>
<evidence type="ECO:0000256" key="10">
    <source>
        <dbReference type="ARBA" id="ARBA00023098"/>
    </source>
</evidence>
<dbReference type="GO" id="GO:0003882">
    <property type="term" value="F:CDP-diacylglycerol-serine O-phosphatidyltransferase activity"/>
    <property type="evidence" value="ECO:0007669"/>
    <property type="project" value="UniProtKB-EC"/>
</dbReference>
<dbReference type="RefSeq" id="WP_273934147.1">
    <property type="nucleotide sequence ID" value="NZ_JAQSLJ010000004.1"/>
</dbReference>
<dbReference type="EMBL" id="JAULJQ010000003">
    <property type="protein sequence ID" value="MDO2409073.1"/>
    <property type="molecule type" value="Genomic_DNA"/>
</dbReference>
<proteinExistence type="inferred from homology"/>
<keyword evidence="11 16" id="KW-0472">Membrane</keyword>
<feature type="transmembrane region" description="Helical" evidence="16">
    <location>
        <begin position="126"/>
        <end position="146"/>
    </location>
</feature>
<feature type="transmembrane region" description="Helical" evidence="16">
    <location>
        <begin position="35"/>
        <end position="51"/>
    </location>
</feature>
<keyword evidence="7 15" id="KW-0808">Transferase</keyword>
<keyword evidence="10" id="KW-0443">Lipid metabolism</keyword>
<reference evidence="17 18" key="1">
    <citation type="submission" date="2023-06" db="EMBL/GenBank/DDBJ databases">
        <title>Campylobacter magnum sp. nov., isolated from cecal contents of domestic pigs (Sus scrofa domesticus).</title>
        <authorList>
            <person name="Papic B."/>
            <person name="Gruntar I."/>
        </authorList>
    </citation>
    <scope>NUCLEOTIDE SEQUENCE [LARGE SCALE GENOMIC DNA]</scope>
    <source>
        <strain evidence="18">34484-21</strain>
    </source>
</reference>
<keyword evidence="6" id="KW-0444">Lipid biosynthesis</keyword>
<dbReference type="NCBIfam" id="TIGR00473">
    <property type="entry name" value="pssA"/>
    <property type="match status" value="1"/>
</dbReference>
<evidence type="ECO:0000256" key="4">
    <source>
        <dbReference type="ARBA" id="ARBA00013174"/>
    </source>
</evidence>
<keyword evidence="8 16" id="KW-0812">Transmembrane</keyword>
<dbReference type="InterPro" id="IPR048254">
    <property type="entry name" value="CDP_ALCOHOL_P_TRANSF_CS"/>
</dbReference>
<evidence type="ECO:0000256" key="12">
    <source>
        <dbReference type="ARBA" id="ARBA00023209"/>
    </source>
</evidence>
<dbReference type="InterPro" id="IPR043130">
    <property type="entry name" value="CDP-OH_PTrfase_TM_dom"/>
</dbReference>
<comment type="similarity">
    <text evidence="3 15">Belongs to the CDP-alcohol phosphatidyltransferase class-I family.</text>
</comment>
<dbReference type="Proteomes" id="UP001171111">
    <property type="component" value="Unassembled WGS sequence"/>
</dbReference>
<name>A0ABT8T7V8_9BACT</name>
<feature type="transmembrane region" description="Helical" evidence="16">
    <location>
        <begin position="96"/>
        <end position="114"/>
    </location>
</feature>
<dbReference type="InterPro" id="IPR004533">
    <property type="entry name" value="CDP-diaglyc--ser_O-PTrfase"/>
</dbReference>